<dbReference type="InterPro" id="IPR011009">
    <property type="entry name" value="Kinase-like_dom_sf"/>
</dbReference>
<feature type="non-terminal residue" evidence="2">
    <location>
        <position position="1"/>
    </location>
</feature>
<dbReference type="EMBL" id="ML170409">
    <property type="protein sequence ID" value="TDL14005.1"/>
    <property type="molecule type" value="Genomic_DNA"/>
</dbReference>
<dbReference type="VEuPathDB" id="FungiDB:BD410DRAFT_695663"/>
<reference evidence="2 3" key="1">
    <citation type="submission" date="2018-06" db="EMBL/GenBank/DDBJ databases">
        <title>A transcriptomic atlas of mushroom development highlights an independent origin of complex multicellularity.</title>
        <authorList>
            <consortium name="DOE Joint Genome Institute"/>
            <person name="Krizsan K."/>
            <person name="Almasi E."/>
            <person name="Merenyi Z."/>
            <person name="Sahu N."/>
            <person name="Viragh M."/>
            <person name="Koszo T."/>
            <person name="Mondo S."/>
            <person name="Kiss B."/>
            <person name="Balint B."/>
            <person name="Kues U."/>
            <person name="Barry K."/>
            <person name="Hegedus J.C."/>
            <person name="Henrissat B."/>
            <person name="Johnson J."/>
            <person name="Lipzen A."/>
            <person name="Ohm R."/>
            <person name="Nagy I."/>
            <person name="Pangilinan J."/>
            <person name="Yan J."/>
            <person name="Xiong Y."/>
            <person name="Grigoriev I.V."/>
            <person name="Hibbett D.S."/>
            <person name="Nagy L.G."/>
        </authorList>
    </citation>
    <scope>NUCLEOTIDE SEQUENCE [LARGE SCALE GENOMIC DNA]</scope>
    <source>
        <strain evidence="2 3">SZMC22713</strain>
    </source>
</reference>
<dbReference type="PANTHER" id="PTHR44329">
    <property type="entry name" value="SERINE/THREONINE-PROTEIN KINASE TNNI3K-RELATED"/>
    <property type="match status" value="1"/>
</dbReference>
<dbReference type="PANTHER" id="PTHR44329:SF214">
    <property type="entry name" value="PROTEIN KINASE DOMAIN-CONTAINING PROTEIN"/>
    <property type="match status" value="1"/>
</dbReference>
<dbReference type="GO" id="GO:0004674">
    <property type="term" value="F:protein serine/threonine kinase activity"/>
    <property type="evidence" value="ECO:0007669"/>
    <property type="project" value="TreeGrafter"/>
</dbReference>
<protein>
    <recommendedName>
        <fullName evidence="1">Protein kinase domain-containing protein</fullName>
    </recommendedName>
</protein>
<dbReference type="GO" id="GO:0005524">
    <property type="term" value="F:ATP binding"/>
    <property type="evidence" value="ECO:0007669"/>
    <property type="project" value="InterPro"/>
</dbReference>
<gene>
    <name evidence="2" type="ORF">BD410DRAFT_695663</name>
</gene>
<dbReference type="PROSITE" id="PS50011">
    <property type="entry name" value="PROTEIN_KINASE_DOM"/>
    <property type="match status" value="1"/>
</dbReference>
<dbReference type="InterPro" id="IPR000719">
    <property type="entry name" value="Prot_kinase_dom"/>
</dbReference>
<dbReference type="Proteomes" id="UP000294933">
    <property type="component" value="Unassembled WGS sequence"/>
</dbReference>
<name>A0A4Y7PFA5_9AGAM</name>
<evidence type="ECO:0000259" key="1">
    <source>
        <dbReference type="PROSITE" id="PS50011"/>
    </source>
</evidence>
<dbReference type="InterPro" id="IPR001245">
    <property type="entry name" value="Ser-Thr/Tyr_kinase_cat_dom"/>
</dbReference>
<dbReference type="Pfam" id="PF07714">
    <property type="entry name" value="PK_Tyr_Ser-Thr"/>
    <property type="match status" value="1"/>
</dbReference>
<feature type="domain" description="Protein kinase" evidence="1">
    <location>
        <begin position="1"/>
        <end position="83"/>
    </location>
</feature>
<feature type="non-terminal residue" evidence="2">
    <location>
        <position position="83"/>
    </location>
</feature>
<dbReference type="InterPro" id="IPR051681">
    <property type="entry name" value="Ser/Thr_Kinases-Pseudokinases"/>
</dbReference>
<evidence type="ECO:0000313" key="2">
    <source>
        <dbReference type="EMBL" id="TDL14005.1"/>
    </source>
</evidence>
<keyword evidence="3" id="KW-1185">Reference proteome</keyword>
<accession>A0A4Y7PFA5</accession>
<sequence length="83" mass="9231">IATKETDIWALGVTAMEIITGELPYASANPPGQIVADVISGKLPYKRAQGMDERLWRICAQCWSPIPSARPRMFEVVRELQGM</sequence>
<dbReference type="STRING" id="50990.A0A4Y7PFA5"/>
<organism evidence="2 3">
    <name type="scientific">Rickenella mellea</name>
    <dbReference type="NCBI Taxonomy" id="50990"/>
    <lineage>
        <taxon>Eukaryota</taxon>
        <taxon>Fungi</taxon>
        <taxon>Dikarya</taxon>
        <taxon>Basidiomycota</taxon>
        <taxon>Agaricomycotina</taxon>
        <taxon>Agaricomycetes</taxon>
        <taxon>Hymenochaetales</taxon>
        <taxon>Rickenellaceae</taxon>
        <taxon>Rickenella</taxon>
    </lineage>
</organism>
<proteinExistence type="predicted"/>
<dbReference type="SUPFAM" id="SSF56112">
    <property type="entry name" value="Protein kinase-like (PK-like)"/>
    <property type="match status" value="1"/>
</dbReference>
<dbReference type="Gene3D" id="1.10.510.10">
    <property type="entry name" value="Transferase(Phosphotransferase) domain 1"/>
    <property type="match status" value="1"/>
</dbReference>
<evidence type="ECO:0000313" key="3">
    <source>
        <dbReference type="Proteomes" id="UP000294933"/>
    </source>
</evidence>
<dbReference type="OrthoDB" id="4062651at2759"/>
<dbReference type="AlphaFoldDB" id="A0A4Y7PFA5"/>